<feature type="compositionally biased region" description="Low complexity" evidence="3">
    <location>
        <begin position="656"/>
        <end position="680"/>
    </location>
</feature>
<dbReference type="EMBL" id="HBEQ01013814">
    <property type="protein sequence ID" value="CAD8525032.1"/>
    <property type="molecule type" value="Transcribed_RNA"/>
</dbReference>
<protein>
    <recommendedName>
        <fullName evidence="4">Plastid lipid-associated protein/fibrillin conserved domain-containing protein</fullName>
    </recommendedName>
</protein>
<feature type="compositionally biased region" description="Low complexity" evidence="3">
    <location>
        <begin position="70"/>
        <end position="81"/>
    </location>
</feature>
<sequence>MSGAGCLGQFAQAAPGLRGKKKDRGGTHGGTRVRCAARGRDPRSRRDVSANSQSPGQSRSPPEVKRRAKPSGGAKKVAGKAPGKRGGTGRTAGKRQSETRAILDAALGRPDGSGESDGDDATAPEVINAIVTDVDGTLLNSSQELTMRTEVAIARAAACGVPVILATGKSRGPWARRLLPKLPVPMPGVFIQGLLTCDADGTVLESIELEPDVASDVVEFAQANGASLVAFCGSRILCEARDENTDLVLAYGEPTPEAVGDLRKNMVDAGIAVNKLLLFADEDTNAMPTLRAAAEKRFDIRCSITTAVPGMLEFLPKGASKGAAVERLLQRLDIDPRNVLALGDGENDVEMLRLAGTAVAMAGSSAKVVAAAGGVVGASNDENGVAAAIEKYVLSTRGLPPASEMGKVRVEIDEDEANELSAAVGVVDDADDVERRLPSPKAAAMAIQSETIRKRLEKEAAKKKEEEKDEKEEATTVAREERSIVEAIAKEEEPPRARDLGMEEARRMNAELLEASKAAAARLAALRGTLKETEEELKRSEETQARKAERRAAEAEKARVRREEEKKKSEGEEEPSLADVAAAAEASANLSGWEDDAAAADSWEIAAESEQAAAVAAAASEAARRAEAAVGELEAAAEIVEPEAATAEEAGKWDATSSSSRSSSSTSSSSRSSSSSSSSSAATAWGSIGSFFSAALKTVTSLTSPEARAKQAEAERAAGKAQLLAAVVSTNIGRDCDLDQLRAVETAVLQLESLNPTKAPMRSSLTKGRWSAVFTSSRQLLGLDKKLSLTRQSGPIYWAFDAEEKRAEVSYTWPVKVERAAMEITSEGYKAELEFEQTKVFGLFSIGGGKQREYAELEVTYLDLDLMVARGGGNTLYVLVQTNSNYRIGDTTSNNVNKQLR</sequence>
<dbReference type="GO" id="GO:0009536">
    <property type="term" value="C:plastid"/>
    <property type="evidence" value="ECO:0007669"/>
    <property type="project" value="UniProtKB-SubCell"/>
</dbReference>
<proteinExistence type="predicted"/>
<dbReference type="InterPro" id="IPR023214">
    <property type="entry name" value="HAD_sf"/>
</dbReference>
<keyword evidence="2" id="KW-0934">Plastid</keyword>
<dbReference type="GO" id="GO:0005829">
    <property type="term" value="C:cytosol"/>
    <property type="evidence" value="ECO:0007669"/>
    <property type="project" value="TreeGrafter"/>
</dbReference>
<dbReference type="Gene3D" id="3.30.1240.10">
    <property type="match status" value="1"/>
</dbReference>
<dbReference type="GO" id="GO:0000287">
    <property type="term" value="F:magnesium ion binding"/>
    <property type="evidence" value="ECO:0007669"/>
    <property type="project" value="TreeGrafter"/>
</dbReference>
<feature type="compositionally biased region" description="Low complexity" evidence="3">
    <location>
        <begin position="599"/>
        <end position="621"/>
    </location>
</feature>
<feature type="compositionally biased region" description="Low complexity" evidence="3">
    <location>
        <begin position="628"/>
        <end position="648"/>
    </location>
</feature>
<organism evidence="5">
    <name type="scientific">Micromonas pusilla</name>
    <name type="common">Picoplanktonic green alga</name>
    <name type="synonym">Chromulina pusilla</name>
    <dbReference type="NCBI Taxonomy" id="38833"/>
    <lineage>
        <taxon>Eukaryota</taxon>
        <taxon>Viridiplantae</taxon>
        <taxon>Chlorophyta</taxon>
        <taxon>Mamiellophyceae</taxon>
        <taxon>Mamiellales</taxon>
        <taxon>Mamiellaceae</taxon>
        <taxon>Micromonas</taxon>
    </lineage>
</organism>
<dbReference type="GO" id="GO:0016791">
    <property type="term" value="F:phosphatase activity"/>
    <property type="evidence" value="ECO:0007669"/>
    <property type="project" value="TreeGrafter"/>
</dbReference>
<feature type="compositionally biased region" description="Polar residues" evidence="3">
    <location>
        <begin position="49"/>
        <end position="60"/>
    </location>
</feature>
<name>A0A7S0ILL4_MICPS</name>
<feature type="compositionally biased region" description="Basic and acidic residues" evidence="3">
    <location>
        <begin position="38"/>
        <end position="48"/>
    </location>
</feature>
<dbReference type="PANTHER" id="PTHR10000">
    <property type="entry name" value="PHOSPHOSERINE PHOSPHATASE"/>
    <property type="match status" value="1"/>
</dbReference>
<dbReference type="InterPro" id="IPR036412">
    <property type="entry name" value="HAD-like_sf"/>
</dbReference>
<accession>A0A7S0ILL4</accession>
<gene>
    <name evidence="5" type="ORF">MCOM1403_LOCUS11125</name>
</gene>
<dbReference type="Pfam" id="PF04755">
    <property type="entry name" value="PAP_fibrillin"/>
    <property type="match status" value="1"/>
</dbReference>
<feature type="region of interest" description="Disordered" evidence="3">
    <location>
        <begin position="530"/>
        <end position="680"/>
    </location>
</feature>
<evidence type="ECO:0000313" key="5">
    <source>
        <dbReference type="EMBL" id="CAD8525032.1"/>
    </source>
</evidence>
<dbReference type="Pfam" id="PF08282">
    <property type="entry name" value="Hydrolase_3"/>
    <property type="match status" value="1"/>
</dbReference>
<dbReference type="InterPro" id="IPR006843">
    <property type="entry name" value="PAP/fibrillin_dom"/>
</dbReference>
<evidence type="ECO:0000259" key="4">
    <source>
        <dbReference type="Pfam" id="PF04755"/>
    </source>
</evidence>
<reference evidence="5" key="1">
    <citation type="submission" date="2021-01" db="EMBL/GenBank/DDBJ databases">
        <authorList>
            <person name="Corre E."/>
            <person name="Pelletier E."/>
            <person name="Niang G."/>
            <person name="Scheremetjew M."/>
            <person name="Finn R."/>
            <person name="Kale V."/>
            <person name="Holt S."/>
            <person name="Cochrane G."/>
            <person name="Meng A."/>
            <person name="Brown T."/>
            <person name="Cohen L."/>
        </authorList>
    </citation>
    <scope>NUCLEOTIDE SEQUENCE</scope>
    <source>
        <strain evidence="5">CCMP1723</strain>
    </source>
</reference>
<dbReference type="Gene3D" id="3.40.50.1000">
    <property type="entry name" value="HAD superfamily/HAD-like"/>
    <property type="match status" value="1"/>
</dbReference>
<feature type="compositionally biased region" description="Low complexity" evidence="3">
    <location>
        <begin position="578"/>
        <end position="588"/>
    </location>
</feature>
<feature type="region of interest" description="Disordered" evidence="3">
    <location>
        <begin position="458"/>
        <end position="479"/>
    </location>
</feature>
<comment type="subcellular location">
    <subcellularLocation>
        <location evidence="1">Plastid</location>
    </subcellularLocation>
</comment>
<evidence type="ECO:0000256" key="3">
    <source>
        <dbReference type="SAM" id="MobiDB-lite"/>
    </source>
</evidence>
<dbReference type="SUPFAM" id="SSF56784">
    <property type="entry name" value="HAD-like"/>
    <property type="match status" value="1"/>
</dbReference>
<dbReference type="PANTHER" id="PTHR10000:SF8">
    <property type="entry name" value="HAD SUPERFAMILY HYDROLASE-LIKE, TYPE 3"/>
    <property type="match status" value="1"/>
</dbReference>
<feature type="compositionally biased region" description="Basic and acidic residues" evidence="3">
    <location>
        <begin position="530"/>
        <end position="570"/>
    </location>
</feature>
<dbReference type="NCBIfam" id="TIGR01484">
    <property type="entry name" value="HAD-SF-IIB"/>
    <property type="match status" value="1"/>
</dbReference>
<feature type="domain" description="Plastid lipid-associated protein/fibrillin conserved" evidence="4">
    <location>
        <begin position="719"/>
        <end position="879"/>
    </location>
</feature>
<evidence type="ECO:0000256" key="1">
    <source>
        <dbReference type="ARBA" id="ARBA00004474"/>
    </source>
</evidence>
<feature type="region of interest" description="Disordered" evidence="3">
    <location>
        <begin position="1"/>
        <end position="98"/>
    </location>
</feature>
<dbReference type="InterPro" id="IPR006379">
    <property type="entry name" value="HAD-SF_hydro_IIB"/>
</dbReference>
<evidence type="ECO:0000256" key="2">
    <source>
        <dbReference type="ARBA" id="ARBA00022640"/>
    </source>
</evidence>
<dbReference type="AlphaFoldDB" id="A0A7S0ILL4"/>